<protein>
    <submittedName>
        <fullName evidence="1">Uncharacterized protein</fullName>
    </submittedName>
</protein>
<evidence type="ECO:0000313" key="1">
    <source>
        <dbReference type="EMBL" id="AHF24812.1"/>
    </source>
</evidence>
<reference evidence="1" key="1">
    <citation type="journal article" date="2013" name="PLoS ONE">
        <title>Metagenomic insights into the carbohydrate-active enzymes carried by the microorganisms adhering to solid digesta in the rumen of cows.</title>
        <authorList>
            <person name="Wang L."/>
            <person name="Hatem A."/>
            <person name="Catalyurek U.V."/>
            <person name="Morrison M."/>
            <person name="Yu Z."/>
        </authorList>
    </citation>
    <scope>NUCLEOTIDE SEQUENCE</scope>
</reference>
<dbReference type="AlphaFoldDB" id="W0FPP2"/>
<proteinExistence type="predicted"/>
<name>W0FPP2_9BACT</name>
<accession>W0FPP2</accession>
<feature type="non-terminal residue" evidence="1">
    <location>
        <position position="241"/>
    </location>
</feature>
<sequence length="241" mass="27319">MKNYINGNYGRKLTLIPTDNEHITDDVFDRYFSYTANLNGNDRLGLQLVPGKDGISLFVVTDSKAALDYDDLSWILNGYASVRKGAPVRAFFTNSKRRVYVLAKGKNYSDDPFDCFSPEYLKDLFEEMINTGTKMQLLTGTGACNKGCIFFSVPGAMSVKFKAILKMVFKDLEVRPFNEKCKAGHILLTKRTAMYTTSLLRRINEAKEDKPEGKLETVFTADEIEFDDDELPDFDDFPPET</sequence>
<organism evidence="1">
    <name type="scientific">uncultured bacterium Contig1758</name>
    <dbReference type="NCBI Taxonomy" id="1393501"/>
    <lineage>
        <taxon>Bacteria</taxon>
        <taxon>environmental samples</taxon>
    </lineage>
</organism>
<dbReference type="EMBL" id="KC246806">
    <property type="protein sequence ID" value="AHF24812.1"/>
    <property type="molecule type" value="Genomic_DNA"/>
</dbReference>